<keyword evidence="4" id="KW-1133">Transmembrane helix</keyword>
<evidence type="ECO:0000256" key="2">
    <source>
        <dbReference type="ARBA" id="ARBA00007171"/>
    </source>
</evidence>
<dbReference type="Gene3D" id="2.20.70.70">
    <property type="match status" value="1"/>
</dbReference>
<dbReference type="SUPFAM" id="SSF56601">
    <property type="entry name" value="beta-lactamase/transpeptidase-like"/>
    <property type="match status" value="1"/>
</dbReference>
<dbReference type="Pfam" id="PF03793">
    <property type="entry name" value="PASTA"/>
    <property type="match status" value="2"/>
</dbReference>
<dbReference type="SUPFAM" id="SSF56519">
    <property type="entry name" value="Penicillin binding protein dimerisation domain"/>
    <property type="match status" value="1"/>
</dbReference>
<dbReference type="SUPFAM" id="SSF54184">
    <property type="entry name" value="Penicillin-binding protein 2x (pbp-2x), c-terminal domain"/>
    <property type="match status" value="2"/>
</dbReference>
<dbReference type="Proteomes" id="UP000192288">
    <property type="component" value="Unassembled WGS sequence"/>
</dbReference>
<dbReference type="InterPro" id="IPR005311">
    <property type="entry name" value="PBP_dimer"/>
</dbReference>
<dbReference type="InterPro" id="IPR036138">
    <property type="entry name" value="PBP_dimer_sf"/>
</dbReference>
<dbReference type="InterPro" id="IPR050515">
    <property type="entry name" value="Beta-lactam/transpept"/>
</dbReference>
<dbReference type="Gene3D" id="3.40.710.10">
    <property type="entry name" value="DD-peptidase/beta-lactamase superfamily"/>
    <property type="match status" value="1"/>
</dbReference>
<dbReference type="eggNOG" id="COG2815">
    <property type="taxonomic scope" value="Bacteria"/>
</dbReference>
<dbReference type="STRING" id="33968.BMS77_01510"/>
<protein>
    <submittedName>
        <fullName evidence="6">Penicillin-binding protein</fullName>
    </submittedName>
</protein>
<evidence type="ECO:0000313" key="7">
    <source>
        <dbReference type="Proteomes" id="UP000192288"/>
    </source>
</evidence>
<comment type="caution">
    <text evidence="6">The sequence shown here is derived from an EMBL/GenBank/DDBJ whole genome shotgun (WGS) entry which is preliminary data.</text>
</comment>
<comment type="subcellular location">
    <subcellularLocation>
        <location evidence="1">Cell membrane</location>
        <topology evidence="1">Single-pass membrane protein</topology>
    </subcellularLocation>
</comment>
<dbReference type="GO" id="GO:0008658">
    <property type="term" value="F:penicillin binding"/>
    <property type="evidence" value="ECO:0007669"/>
    <property type="project" value="InterPro"/>
</dbReference>
<dbReference type="SMART" id="SM00740">
    <property type="entry name" value="PASTA"/>
    <property type="match status" value="2"/>
</dbReference>
<dbReference type="Gene3D" id="3.30.10.20">
    <property type="match status" value="1"/>
</dbReference>
<dbReference type="InterPro" id="IPR012338">
    <property type="entry name" value="Beta-lactam/transpept-like"/>
</dbReference>
<comment type="similarity">
    <text evidence="2">Belongs to the transpeptidase family.</text>
</comment>
<dbReference type="GO" id="GO:0071555">
    <property type="term" value="P:cell wall organization"/>
    <property type="evidence" value="ECO:0007669"/>
    <property type="project" value="TreeGrafter"/>
</dbReference>
<dbReference type="RefSeq" id="WP_080518946.1">
    <property type="nucleotide sequence ID" value="NZ_MPLS01000004.1"/>
</dbReference>
<dbReference type="CDD" id="cd06575">
    <property type="entry name" value="PASTA_Pbp2x-like_2"/>
    <property type="match status" value="1"/>
</dbReference>
<dbReference type="Gene3D" id="3.30.70.2110">
    <property type="match status" value="1"/>
</dbReference>
<evidence type="ECO:0000256" key="4">
    <source>
        <dbReference type="SAM" id="Phobius"/>
    </source>
</evidence>
<sequence length="714" mass="77774">MKNKVRRIPNKRITKNAKIFGGLLLCGTTVVILMLGIRLFVIAGNKAVDGHNLTKATREAFMGKQNIIANRGKIFDANGQVLAENTTVYNVYAVLDKNQKDADGKPDYVTDASETAQKLSTVINLKEKAIYKRLKAKQFQVEFGSAGKSLTIAQHKKILAMKLPGIKFTSQAARVYPNDQMASHLIGNIKYSENVSGQSTMTGMMGIEAAENSVLTGKNGIKSYEGQKENNKNSRTVKNGDDVYLTLDDSLQNTLETRMDTLIKDTEAKTAVAVLMEAKTGRIVAATQRPNFNANDKSSNPETWQNLLDQGAFEPGSTMKAITLSAAIDTGEWRPNDTYQSGTFLIDGKKVVDAFGQDAGMLTYREGFWRSSNVAFARTEQKLGAVTWRKYLTRFRFLQSTKSGLNGEEAGSISFTYPIEQANTAYGQAINVTPLQLIQAFSAIANNGKEIKPYFVDKVVNSATGAIVKEGKTTTVAHPIKASTAEKVREYMIDVVNQSTGTAKEFDLRDAGYQIAAKTGTAQVAEKGQYLDGLKNAIHSVVVLAPEKDPKYIFYMAVKQPKVFPDATIQTTMNKVFRPLMLQALNNSSSAVKSKTTKQTVPNVVGQSITAAKTTLTKAGFRVAVVGTTGKIKSQSLLPEQKALTNQLVILKAQGTTNMPDMTGWSLTDAQSFAKQIGFTLTWKGSGYITSQSVGANQLVVKSSQVAIVLKEKE</sequence>
<dbReference type="Pfam" id="PF03717">
    <property type="entry name" value="PBP_dimer"/>
    <property type="match status" value="1"/>
</dbReference>
<dbReference type="EMBL" id="MPLS01000004">
    <property type="protein sequence ID" value="ORI98392.1"/>
    <property type="molecule type" value="Genomic_DNA"/>
</dbReference>
<dbReference type="GO" id="GO:0005886">
    <property type="term" value="C:plasma membrane"/>
    <property type="evidence" value="ECO:0007669"/>
    <property type="project" value="UniProtKB-SubCell"/>
</dbReference>
<evidence type="ECO:0000259" key="5">
    <source>
        <dbReference type="PROSITE" id="PS51178"/>
    </source>
</evidence>
<dbReference type="CDD" id="cd06576">
    <property type="entry name" value="PASTA_Pbp2x-like_1"/>
    <property type="match status" value="1"/>
</dbReference>
<keyword evidence="3 4" id="KW-0472">Membrane</keyword>
<feature type="transmembrane region" description="Helical" evidence="4">
    <location>
        <begin position="20"/>
        <end position="41"/>
    </location>
</feature>
<evidence type="ECO:0000313" key="6">
    <source>
        <dbReference type="EMBL" id="ORI98392.1"/>
    </source>
</evidence>
<dbReference type="PANTHER" id="PTHR30627:SF26">
    <property type="entry name" value="PENICILLIN-BINDING PROTEIN 2B"/>
    <property type="match status" value="1"/>
</dbReference>
<reference evidence="6 7" key="1">
    <citation type="journal article" date="2017" name="Front. Microbiol.">
        <title>Genomic Characterization of Dairy Associated Leuconostoc Species and Diversity of Leuconostocs in Undefined Mixed Mesophilic Starter Cultures.</title>
        <authorList>
            <person name="Frantzen C.A."/>
            <person name="Kot W."/>
            <person name="Pedersen T.B."/>
            <person name="Ardo Y.M."/>
            <person name="Broadbent J.R."/>
            <person name="Neve H."/>
            <person name="Hansen L.H."/>
            <person name="Dal Bello F."/>
            <person name="Ostlie H.M."/>
            <person name="Kleppen H.P."/>
            <person name="Vogensen F.K."/>
            <person name="Holo H."/>
        </authorList>
    </citation>
    <scope>NUCLEOTIDE SEQUENCE [LARGE SCALE GENOMIC DNA]</scope>
    <source>
        <strain evidence="6 7">LMGCF08</strain>
    </source>
</reference>
<feature type="domain" description="PASTA" evidence="5">
    <location>
        <begin position="595"/>
        <end position="654"/>
    </location>
</feature>
<keyword evidence="4" id="KW-0812">Transmembrane</keyword>
<dbReference type="Gene3D" id="3.90.1310.10">
    <property type="entry name" value="Penicillin-binding protein 2a (Domain 2)"/>
    <property type="match status" value="1"/>
</dbReference>
<organism evidence="6 7">
    <name type="scientific">Leuconostoc pseudomesenteroides</name>
    <dbReference type="NCBI Taxonomy" id="33968"/>
    <lineage>
        <taxon>Bacteria</taxon>
        <taxon>Bacillati</taxon>
        <taxon>Bacillota</taxon>
        <taxon>Bacilli</taxon>
        <taxon>Lactobacillales</taxon>
        <taxon>Lactobacillaceae</taxon>
        <taxon>Leuconostoc</taxon>
    </lineage>
</organism>
<dbReference type="InterPro" id="IPR001460">
    <property type="entry name" value="PCN-bd_Tpept"/>
</dbReference>
<accession>A0A1X0VF74</accession>
<name>A0A1X0VF74_LEUPS</name>
<feature type="domain" description="PASTA" evidence="5">
    <location>
        <begin position="655"/>
        <end position="712"/>
    </location>
</feature>
<dbReference type="PROSITE" id="PS51178">
    <property type="entry name" value="PASTA"/>
    <property type="match status" value="2"/>
</dbReference>
<dbReference type="PANTHER" id="PTHR30627">
    <property type="entry name" value="PEPTIDOGLYCAN D,D-TRANSPEPTIDASE"/>
    <property type="match status" value="1"/>
</dbReference>
<proteinExistence type="inferred from homology"/>
<evidence type="ECO:0000256" key="3">
    <source>
        <dbReference type="ARBA" id="ARBA00023136"/>
    </source>
</evidence>
<evidence type="ECO:0000256" key="1">
    <source>
        <dbReference type="ARBA" id="ARBA00004162"/>
    </source>
</evidence>
<gene>
    <name evidence="6" type="ORF">BMR96_01830</name>
</gene>
<dbReference type="InterPro" id="IPR005543">
    <property type="entry name" value="PASTA_dom"/>
</dbReference>
<dbReference type="Pfam" id="PF00905">
    <property type="entry name" value="Transpeptidase"/>
    <property type="match status" value="1"/>
</dbReference>
<dbReference type="AlphaFoldDB" id="A0A1X0VF74"/>
<dbReference type="eggNOG" id="COG0768">
    <property type="taxonomic scope" value="Bacteria"/>
</dbReference>